<sequence length="262" mass="28944">MDFETFQMMWELSAPGGPAEKCFLRLNQEEYHCEERPKPDILEMMPDEAWPGRAVDGIAFTTLTIDTPVYLDYLMSRFVKGGGSVVRASVQHIDALVDGTYSISDDTESPELASPHAVVVCAGLGARTLGGVEDENVYPIRGQTVLLRAPWVRFGRTLSSEDGTWTYIMPRKSGDLIVGGTIEPNDWYPAPRPETTRDILERGLTLCPDIAPPDIRAVRDATIDDLVPTIIEEGCGLRPGRKGGIRLEVESGRKVPVMYNYG</sequence>
<keyword evidence="5" id="KW-0560">Oxidoreductase</keyword>
<dbReference type="GO" id="GO:0005737">
    <property type="term" value="C:cytoplasm"/>
    <property type="evidence" value="ECO:0007669"/>
    <property type="project" value="TreeGrafter"/>
</dbReference>
<dbReference type="Gene3D" id="3.40.50.720">
    <property type="entry name" value="NAD(P)-binding Rossmann-like Domain"/>
    <property type="match status" value="1"/>
</dbReference>
<gene>
    <name evidence="7" type="ORF">H0H81_002268</name>
</gene>
<feature type="domain" description="FAD dependent oxidoreductase" evidence="6">
    <location>
        <begin position="38"/>
        <end position="220"/>
    </location>
</feature>
<dbReference type="PANTHER" id="PTHR11530:SF11">
    <property type="entry name" value="D-ASPARTATE OXIDASE"/>
    <property type="match status" value="1"/>
</dbReference>
<evidence type="ECO:0000256" key="5">
    <source>
        <dbReference type="ARBA" id="ARBA00023002"/>
    </source>
</evidence>
<comment type="similarity">
    <text evidence="2">Belongs to the DAMOX/DASOX family.</text>
</comment>
<dbReference type="InterPro" id="IPR036188">
    <property type="entry name" value="FAD/NAD-bd_sf"/>
</dbReference>
<dbReference type="OrthoDB" id="2015447at2759"/>
<evidence type="ECO:0000256" key="1">
    <source>
        <dbReference type="ARBA" id="ARBA00001974"/>
    </source>
</evidence>
<name>A0A9P7FVG0_9AGAR</name>
<dbReference type="EMBL" id="JABCKI010005788">
    <property type="protein sequence ID" value="KAG5638000.1"/>
    <property type="molecule type" value="Genomic_DNA"/>
</dbReference>
<comment type="cofactor">
    <cofactor evidence="1">
        <name>FAD</name>
        <dbReference type="ChEBI" id="CHEBI:57692"/>
    </cofactor>
</comment>
<accession>A0A9P7FVG0</accession>
<keyword evidence="4" id="KW-0274">FAD</keyword>
<keyword evidence="8" id="KW-1185">Reference proteome</keyword>
<reference evidence="7" key="2">
    <citation type="submission" date="2021-10" db="EMBL/GenBank/DDBJ databases">
        <title>Phylogenomics reveals ancestral predisposition of the termite-cultivated fungus Termitomyces towards a domesticated lifestyle.</title>
        <authorList>
            <person name="Auxier B."/>
            <person name="Grum-Grzhimaylo A."/>
            <person name="Cardenas M.E."/>
            <person name="Lodge J.D."/>
            <person name="Laessoe T."/>
            <person name="Pedersen O."/>
            <person name="Smith M.E."/>
            <person name="Kuyper T.W."/>
            <person name="Franco-Molano E.A."/>
            <person name="Baroni T.J."/>
            <person name="Aanen D.K."/>
        </authorList>
    </citation>
    <scope>NUCLEOTIDE SEQUENCE</scope>
    <source>
        <strain evidence="7">D49</strain>
    </source>
</reference>
<evidence type="ECO:0000256" key="3">
    <source>
        <dbReference type="ARBA" id="ARBA00022630"/>
    </source>
</evidence>
<dbReference type="GO" id="GO:0071949">
    <property type="term" value="F:FAD binding"/>
    <property type="evidence" value="ECO:0007669"/>
    <property type="project" value="InterPro"/>
</dbReference>
<evidence type="ECO:0000256" key="4">
    <source>
        <dbReference type="ARBA" id="ARBA00022827"/>
    </source>
</evidence>
<dbReference type="PANTHER" id="PTHR11530">
    <property type="entry name" value="D-AMINO ACID OXIDASE"/>
    <property type="match status" value="1"/>
</dbReference>
<dbReference type="Gene3D" id="3.30.9.10">
    <property type="entry name" value="D-Amino Acid Oxidase, subunit A, domain 2"/>
    <property type="match status" value="1"/>
</dbReference>
<dbReference type="Pfam" id="PF01266">
    <property type="entry name" value="DAO"/>
    <property type="match status" value="1"/>
</dbReference>
<dbReference type="Proteomes" id="UP000717328">
    <property type="component" value="Unassembled WGS sequence"/>
</dbReference>
<evidence type="ECO:0000313" key="7">
    <source>
        <dbReference type="EMBL" id="KAG5638000.1"/>
    </source>
</evidence>
<dbReference type="GO" id="GO:0003884">
    <property type="term" value="F:D-amino-acid oxidase activity"/>
    <property type="evidence" value="ECO:0007669"/>
    <property type="project" value="InterPro"/>
</dbReference>
<comment type="caution">
    <text evidence="7">The sequence shown here is derived from an EMBL/GenBank/DDBJ whole genome shotgun (WGS) entry which is preliminary data.</text>
</comment>
<evidence type="ECO:0000313" key="8">
    <source>
        <dbReference type="Proteomes" id="UP000717328"/>
    </source>
</evidence>
<reference evidence="7" key="1">
    <citation type="submission" date="2021-02" db="EMBL/GenBank/DDBJ databases">
        <authorList>
            <person name="Nieuwenhuis M."/>
            <person name="Van De Peppel L.J.J."/>
        </authorList>
    </citation>
    <scope>NUCLEOTIDE SEQUENCE</scope>
    <source>
        <strain evidence="7">D49</strain>
    </source>
</reference>
<dbReference type="InterPro" id="IPR023209">
    <property type="entry name" value="DAO"/>
</dbReference>
<keyword evidence="3" id="KW-0285">Flavoprotein</keyword>
<dbReference type="AlphaFoldDB" id="A0A9P7FVG0"/>
<evidence type="ECO:0000256" key="2">
    <source>
        <dbReference type="ARBA" id="ARBA00006730"/>
    </source>
</evidence>
<dbReference type="SUPFAM" id="SSF54373">
    <property type="entry name" value="FAD-linked reductases, C-terminal domain"/>
    <property type="match status" value="1"/>
</dbReference>
<evidence type="ECO:0000259" key="6">
    <source>
        <dbReference type="Pfam" id="PF01266"/>
    </source>
</evidence>
<organism evidence="7 8">
    <name type="scientific">Sphagnurus paluster</name>
    <dbReference type="NCBI Taxonomy" id="117069"/>
    <lineage>
        <taxon>Eukaryota</taxon>
        <taxon>Fungi</taxon>
        <taxon>Dikarya</taxon>
        <taxon>Basidiomycota</taxon>
        <taxon>Agaricomycotina</taxon>
        <taxon>Agaricomycetes</taxon>
        <taxon>Agaricomycetidae</taxon>
        <taxon>Agaricales</taxon>
        <taxon>Tricholomatineae</taxon>
        <taxon>Lyophyllaceae</taxon>
        <taxon>Sphagnurus</taxon>
    </lineage>
</organism>
<dbReference type="GO" id="GO:0019478">
    <property type="term" value="P:D-amino acid catabolic process"/>
    <property type="evidence" value="ECO:0007669"/>
    <property type="project" value="TreeGrafter"/>
</dbReference>
<proteinExistence type="inferred from homology"/>
<dbReference type="SUPFAM" id="SSF51905">
    <property type="entry name" value="FAD/NAD(P)-binding domain"/>
    <property type="match status" value="1"/>
</dbReference>
<dbReference type="InterPro" id="IPR006076">
    <property type="entry name" value="FAD-dep_OxRdtase"/>
</dbReference>
<protein>
    <recommendedName>
        <fullName evidence="6">FAD dependent oxidoreductase domain-containing protein</fullName>
    </recommendedName>
</protein>